<dbReference type="AlphaFoldDB" id="A0A066XCM7"/>
<keyword evidence="3" id="KW-1185">Reference proteome</keyword>
<dbReference type="OMA" id="RETSKHD"/>
<accession>A0A066XCM7</accession>
<gene>
    <name evidence="2" type="ORF">CSUB01_09144</name>
</gene>
<dbReference type="HOGENOM" id="CLU_2061356_0_0_1"/>
<dbReference type="OrthoDB" id="4841159at2759"/>
<dbReference type="EMBL" id="JMSE01000865">
    <property type="protein sequence ID" value="KDN66943.1"/>
    <property type="molecule type" value="Genomic_DNA"/>
</dbReference>
<reference evidence="3" key="1">
    <citation type="journal article" date="2014" name="Genome Announc.">
        <title>Draft genome sequence of Colletotrichum sublineola, a destructive pathogen of cultivated sorghum.</title>
        <authorList>
            <person name="Baroncelli R."/>
            <person name="Sanz-Martin J.M."/>
            <person name="Rech G.E."/>
            <person name="Sukno S.A."/>
            <person name="Thon M.R."/>
        </authorList>
    </citation>
    <scope>NUCLEOTIDE SEQUENCE [LARGE SCALE GENOMIC DNA]</scope>
    <source>
        <strain evidence="3">TX430BB</strain>
    </source>
</reference>
<feature type="region of interest" description="Disordered" evidence="1">
    <location>
        <begin position="97"/>
        <end position="119"/>
    </location>
</feature>
<evidence type="ECO:0000313" key="3">
    <source>
        <dbReference type="Proteomes" id="UP000027238"/>
    </source>
</evidence>
<organism evidence="2 3">
    <name type="scientific">Colletotrichum sublineola</name>
    <name type="common">Sorghum anthracnose fungus</name>
    <dbReference type="NCBI Taxonomy" id="1173701"/>
    <lineage>
        <taxon>Eukaryota</taxon>
        <taxon>Fungi</taxon>
        <taxon>Dikarya</taxon>
        <taxon>Ascomycota</taxon>
        <taxon>Pezizomycotina</taxon>
        <taxon>Sordariomycetes</taxon>
        <taxon>Hypocreomycetidae</taxon>
        <taxon>Glomerellales</taxon>
        <taxon>Glomerellaceae</taxon>
        <taxon>Colletotrichum</taxon>
        <taxon>Colletotrichum graminicola species complex</taxon>
    </lineage>
</organism>
<dbReference type="Proteomes" id="UP000027238">
    <property type="component" value="Unassembled WGS sequence"/>
</dbReference>
<proteinExistence type="predicted"/>
<evidence type="ECO:0000313" key="2">
    <source>
        <dbReference type="EMBL" id="KDN66943.1"/>
    </source>
</evidence>
<protein>
    <submittedName>
        <fullName evidence="2">Uncharacterized protein</fullName>
    </submittedName>
</protein>
<comment type="caution">
    <text evidence="2">The sequence shown here is derived from an EMBL/GenBank/DDBJ whole genome shotgun (WGS) entry which is preliminary data.</text>
</comment>
<name>A0A066XCM7_COLSU</name>
<sequence length="119" mass="14237">MARFTQGTKKRYFWSNEAVEDPTLHRTMSFPPPPPGWVLESVSAYDLKWYKLHQWLVDTFKDQGGKFEERQNMDSDNFLFYAPRLLTDAERTYIDNKLRETSKHDERRQANRDVHTPDP</sequence>
<evidence type="ECO:0000256" key="1">
    <source>
        <dbReference type="SAM" id="MobiDB-lite"/>
    </source>
</evidence>